<comment type="similarity">
    <text evidence="2 7">Belongs to the CcmC/CycZ/HelC family.</text>
</comment>
<dbReference type="AlphaFoldDB" id="A0A8F4RHI8"/>
<dbReference type="PANTHER" id="PTHR30071:SF1">
    <property type="entry name" value="CYTOCHROME B_B6 PROTEIN-RELATED"/>
    <property type="match status" value="1"/>
</dbReference>
<dbReference type="InterPro" id="IPR003557">
    <property type="entry name" value="Cyt_c_biogenesis_CcmC"/>
</dbReference>
<gene>
    <name evidence="9" type="primary">ccmC</name>
    <name evidence="7" type="synonym">CCMC</name>
</gene>
<reference evidence="9" key="1">
    <citation type="submission" date="2020-12" db="EMBL/GenBank/DDBJ databases">
        <title>Both Conifer II and Gnetales are characterized by a high frequency of ancient mitochondrial gene transfer to the nuclear genome.</title>
        <authorList>
            <person name="Kan S.L."/>
            <person name="Shen T."/>
            <person name="Ran J.H."/>
            <person name="Wang X.Q."/>
        </authorList>
    </citation>
    <scope>NUCLEOTIDE SEQUENCE</scope>
</reference>
<evidence type="ECO:0000313" key="9">
    <source>
        <dbReference type="EMBL" id="QXE43920.1"/>
    </source>
</evidence>
<dbReference type="InterPro" id="IPR045062">
    <property type="entry name" value="Cyt_c_biogenesis_CcsA/CcmC"/>
</dbReference>
<geneLocation type="mitochondrion" evidence="9"/>
<dbReference type="EMBL" id="MW354233">
    <property type="protein sequence ID" value="QXE43920.1"/>
    <property type="molecule type" value="Genomic_DNA"/>
</dbReference>
<evidence type="ECO:0000259" key="8">
    <source>
        <dbReference type="Pfam" id="PF01578"/>
    </source>
</evidence>
<comment type="subcellular location">
    <subcellularLocation>
        <location evidence="1">Membrane</location>
        <topology evidence="1">Multi-pass membrane protein</topology>
    </subcellularLocation>
    <subcellularLocation>
        <location evidence="7">Mitochondrion membrane</location>
    </subcellularLocation>
</comment>
<dbReference type="GO" id="GO:0015232">
    <property type="term" value="F:heme transmembrane transporter activity"/>
    <property type="evidence" value="ECO:0007669"/>
    <property type="project" value="InterPro"/>
</dbReference>
<accession>A0A8F4RHI8</accession>
<sequence>MSVPLLQPSFFMLKTKSYAQIPIGFRRFLTAMAIHSSIRVAPSDSQQGENYRIIYVHVPAARMSIPVHIAAAINSFPFPLTKHPLFPRSPGTGTEIGAFSTLFTSVTGGFRGKPMWGTFRVWDARLTSVFISFLIYPGAPRFQKLSVEPAPISIRVGPINIPIIKFPANRWNASHQPGSISQSGTSIHVPMLIPILFNFANFFFSTRILFVLETRLPIPSFPESPLTEEIEAREVIQ</sequence>
<comment type="function">
    <text evidence="7">May be involved in the export of heme to the mitochondrion for the biogenesis of c-type cytochromes.</text>
</comment>
<dbReference type="InterPro" id="IPR002541">
    <property type="entry name" value="Cyt_c_assembly"/>
</dbReference>
<dbReference type="PANTHER" id="PTHR30071">
    <property type="entry name" value="HEME EXPORTER PROTEIN C"/>
    <property type="match status" value="1"/>
</dbReference>
<dbReference type="GO" id="GO:0020037">
    <property type="term" value="F:heme binding"/>
    <property type="evidence" value="ECO:0007669"/>
    <property type="project" value="InterPro"/>
</dbReference>
<dbReference type="GO" id="GO:0031966">
    <property type="term" value="C:mitochondrial membrane"/>
    <property type="evidence" value="ECO:0007669"/>
    <property type="project" value="UniProtKB-SubCell"/>
</dbReference>
<feature type="domain" description="Cytochrome c assembly protein" evidence="8">
    <location>
        <begin position="26"/>
        <end position="172"/>
    </location>
</feature>
<evidence type="ECO:0000256" key="7">
    <source>
        <dbReference type="RuleBase" id="RU364092"/>
    </source>
</evidence>
<dbReference type="Pfam" id="PF01578">
    <property type="entry name" value="Cytochrom_C_asm"/>
    <property type="match status" value="1"/>
</dbReference>
<evidence type="ECO:0000256" key="5">
    <source>
        <dbReference type="ARBA" id="ARBA00022989"/>
    </source>
</evidence>
<keyword evidence="4 7" id="KW-0201">Cytochrome c-type biogenesis</keyword>
<dbReference type="GO" id="GO:0005886">
    <property type="term" value="C:plasma membrane"/>
    <property type="evidence" value="ECO:0007669"/>
    <property type="project" value="TreeGrafter"/>
</dbReference>
<evidence type="ECO:0000256" key="3">
    <source>
        <dbReference type="ARBA" id="ARBA00022692"/>
    </source>
</evidence>
<evidence type="ECO:0000256" key="6">
    <source>
        <dbReference type="ARBA" id="ARBA00023136"/>
    </source>
</evidence>
<proteinExistence type="inferred from homology"/>
<dbReference type="PRINTS" id="PR01386">
    <property type="entry name" value="CCMCBIOGNSIS"/>
</dbReference>
<keyword evidence="6" id="KW-0472">Membrane</keyword>
<keyword evidence="3" id="KW-0812">Transmembrane</keyword>
<keyword evidence="5" id="KW-1133">Transmembrane helix</keyword>
<evidence type="ECO:0000256" key="1">
    <source>
        <dbReference type="ARBA" id="ARBA00004141"/>
    </source>
</evidence>
<keyword evidence="7 9" id="KW-0496">Mitochondrion</keyword>
<dbReference type="NCBIfam" id="TIGR01191">
    <property type="entry name" value="ccmC"/>
    <property type="match status" value="1"/>
</dbReference>
<dbReference type="GO" id="GO:0017004">
    <property type="term" value="P:cytochrome complex assembly"/>
    <property type="evidence" value="ECO:0007669"/>
    <property type="project" value="UniProtKB-KW"/>
</dbReference>
<protein>
    <recommendedName>
        <fullName evidence="7">Putative cytochrome c biosynthesis ccmC-like mitochondrial protein</fullName>
    </recommendedName>
</protein>
<organism evidence="9">
    <name type="scientific">Ginkgo biloba</name>
    <name type="common">Ginkgo</name>
    <name type="synonym">Maidenhair tree</name>
    <dbReference type="NCBI Taxonomy" id="3311"/>
    <lineage>
        <taxon>Eukaryota</taxon>
        <taxon>Viridiplantae</taxon>
        <taxon>Streptophyta</taxon>
        <taxon>Embryophyta</taxon>
        <taxon>Tracheophyta</taxon>
        <taxon>Spermatophyta</taxon>
        <taxon>Ginkgoidae</taxon>
        <taxon>Ginkgoales</taxon>
        <taxon>Ginkgoaceae</taxon>
        <taxon>Ginkgo</taxon>
    </lineage>
</organism>
<evidence type="ECO:0000256" key="4">
    <source>
        <dbReference type="ARBA" id="ARBA00022748"/>
    </source>
</evidence>
<name>A0A8F4RHI8_GINBI</name>
<evidence type="ECO:0000256" key="2">
    <source>
        <dbReference type="ARBA" id="ARBA00005840"/>
    </source>
</evidence>